<feature type="compositionally biased region" description="Low complexity" evidence="8">
    <location>
        <begin position="351"/>
        <end position="368"/>
    </location>
</feature>
<evidence type="ECO:0000313" key="11">
    <source>
        <dbReference type="Proteomes" id="UP000077521"/>
    </source>
</evidence>
<reference evidence="10" key="1">
    <citation type="submission" date="2016-04" db="EMBL/GenBank/DDBJ databases">
        <authorList>
            <person name="Nguyen H.D."/>
            <person name="Samba Siva P."/>
            <person name="Cullis J."/>
            <person name="Levesque C.A."/>
            <person name="Hambleton S."/>
        </authorList>
    </citation>
    <scope>NUCLEOTIDE SEQUENCE</scope>
    <source>
        <strain evidence="10">DAOMC 236416</strain>
    </source>
</reference>
<dbReference type="SUPFAM" id="SSF55874">
    <property type="entry name" value="ATPase domain of HSP90 chaperone/DNA topoisomerase II/histidine kinase"/>
    <property type="match status" value="2"/>
</dbReference>
<feature type="domain" description="Branched-chain alpha-ketoacid dehydrogenase kinase/Pyruvate dehydrogenase kinase N-terminal" evidence="9">
    <location>
        <begin position="72"/>
        <end position="241"/>
    </location>
</feature>
<comment type="similarity">
    <text evidence="1 7">Belongs to the PDK/BCKDK protein kinase family.</text>
</comment>
<feature type="region of interest" description="Disordered" evidence="8">
    <location>
        <begin position="439"/>
        <end position="477"/>
    </location>
</feature>
<keyword evidence="4 7" id="KW-0418">Kinase</keyword>
<dbReference type="Proteomes" id="UP000077521">
    <property type="component" value="Unassembled WGS sequence"/>
</dbReference>
<name>A0A8T8STX0_9BASI</name>
<feature type="region of interest" description="Disordered" evidence="8">
    <location>
        <begin position="15"/>
        <end position="49"/>
    </location>
</feature>
<dbReference type="PRINTS" id="PR00344">
    <property type="entry name" value="BCTRLSENSOR"/>
</dbReference>
<dbReference type="GO" id="GO:0005759">
    <property type="term" value="C:mitochondrial matrix"/>
    <property type="evidence" value="ECO:0007669"/>
    <property type="project" value="UniProtKB-SubCell"/>
</dbReference>
<dbReference type="SUPFAM" id="SSF69012">
    <property type="entry name" value="alpha-ketoacid dehydrogenase kinase, N-terminal domain"/>
    <property type="match status" value="1"/>
</dbReference>
<accession>A0A8T8STX0</accession>
<proteinExistence type="inferred from homology"/>
<dbReference type="PANTHER" id="PTHR11947:SF25">
    <property type="entry name" value="[PYRUVATE DEHYDROGENASE (ACETYL-TRANSFERRING)] KINASE 2, MITOCHONDRIAL"/>
    <property type="match status" value="1"/>
</dbReference>
<dbReference type="EC" id="2.7.11.-" evidence="7"/>
<dbReference type="AlphaFoldDB" id="A0A8T8STX0"/>
<evidence type="ECO:0000256" key="8">
    <source>
        <dbReference type="SAM" id="MobiDB-lite"/>
    </source>
</evidence>
<dbReference type="InterPro" id="IPR039028">
    <property type="entry name" value="BCKD/PDK"/>
</dbReference>
<dbReference type="InterPro" id="IPR004358">
    <property type="entry name" value="Sig_transdc_His_kin-like_C"/>
</dbReference>
<keyword evidence="5 7" id="KW-0067">ATP-binding</keyword>
<evidence type="ECO:0000256" key="4">
    <source>
        <dbReference type="ARBA" id="ARBA00022777"/>
    </source>
</evidence>
<reference evidence="10" key="2">
    <citation type="journal article" date="2019" name="IMA Fungus">
        <title>Genome sequencing and comparison of five Tilletia species to identify candidate genes for the detection of regulated species infecting wheat.</title>
        <authorList>
            <person name="Nguyen H.D.T."/>
            <person name="Sultana T."/>
            <person name="Kesanakurti P."/>
            <person name="Hambleton S."/>
        </authorList>
    </citation>
    <scope>NUCLEOTIDE SEQUENCE</scope>
    <source>
        <strain evidence="10">DAOMC 236416</strain>
    </source>
</reference>
<protein>
    <recommendedName>
        <fullName evidence="7">Protein-serine/threonine kinase</fullName>
        <ecNumber evidence="7">2.7.11.-</ecNumber>
    </recommendedName>
</protein>
<evidence type="ECO:0000256" key="7">
    <source>
        <dbReference type="RuleBase" id="RU366032"/>
    </source>
</evidence>
<evidence type="ECO:0000256" key="6">
    <source>
        <dbReference type="ARBA" id="ARBA00023128"/>
    </source>
</evidence>
<dbReference type="InterPro" id="IPR036784">
    <property type="entry name" value="AK/P_DHK_N_sf"/>
</dbReference>
<gene>
    <name evidence="10" type="ORF">A4X13_0g5350</name>
</gene>
<organism evidence="10 11">
    <name type="scientific">Tilletia indica</name>
    <dbReference type="NCBI Taxonomy" id="43049"/>
    <lineage>
        <taxon>Eukaryota</taxon>
        <taxon>Fungi</taxon>
        <taxon>Dikarya</taxon>
        <taxon>Basidiomycota</taxon>
        <taxon>Ustilaginomycotina</taxon>
        <taxon>Exobasidiomycetes</taxon>
        <taxon>Tilletiales</taxon>
        <taxon>Tilletiaceae</taxon>
        <taxon>Tilletia</taxon>
    </lineage>
</organism>
<evidence type="ECO:0000256" key="3">
    <source>
        <dbReference type="ARBA" id="ARBA00022741"/>
    </source>
</evidence>
<evidence type="ECO:0000256" key="5">
    <source>
        <dbReference type="ARBA" id="ARBA00022840"/>
    </source>
</evidence>
<dbReference type="Pfam" id="PF10436">
    <property type="entry name" value="BCDHK_Adom3"/>
    <property type="match status" value="1"/>
</dbReference>
<keyword evidence="11" id="KW-1185">Reference proteome</keyword>
<dbReference type="GO" id="GO:0004740">
    <property type="term" value="F:pyruvate dehydrogenase (acetyl-transferring) kinase activity"/>
    <property type="evidence" value="ECO:0007669"/>
    <property type="project" value="TreeGrafter"/>
</dbReference>
<sequence>MLRLAPSRSILPLRPLIRHSPNPRRLPFSTTTHPNRSQPPSQFQQGQDDDDLSRRFYLNRVLEEYASKPATPISLRQLIFFGKGLARDKDRILQSAEWVRKELPIRIAHRLRDLQALPFVVMSNPHLESVYRKYFNAFESLRRLPPIRTIEDNERFVNELRWHLGDHLTVIPSLALGMVESSHLLAPAQLDGFMERMLRSRISRRVLAEQHIALSDSLDDPFFFPEDESNGKGMGTHIGIIYTHLSPASVVRKAAKLLRDVFKKENPNIERMPPVAMDGNLDCQFSYIPEHLEYIIFELLKNAMRATLRRPVSEWDDPPILVTIVEGPPEEDLVIRISDSGGGIPDALVNPPTQDPSLLSTTTPTHPDFSQLASSGHPASGSLYREESAASSNPVTFESLQAPYRPTLAPVSSQDSPSDNLLDVLCSFSNVQRRFEIQAAAERQASREQDQQQAEADEQDSASEQGEGDHGLSSFHAHSGLSSVDRLEALKRTRKFKGTVGEQVRKTSSGKPDAEEVYSVRTDTGLGLPMSRVYCEFFGGSLNVRSCIGHSTDVFVRLPKLGTRKGTHKVLLIAPCMSSHMIPTLELKLSTFYIHQPQSKSRRRLYFEEGPSNFFLAQVTHPRSPAPDLDHIQRAEIAWRSLNGDEIRILASHVRRLARLR</sequence>
<keyword evidence="3 7" id="KW-0547">Nucleotide-binding</keyword>
<evidence type="ECO:0000256" key="1">
    <source>
        <dbReference type="ARBA" id="ARBA00006155"/>
    </source>
</evidence>
<evidence type="ECO:0000313" key="10">
    <source>
        <dbReference type="EMBL" id="KAE8249072.1"/>
    </source>
</evidence>
<dbReference type="GO" id="GO:0005524">
    <property type="term" value="F:ATP binding"/>
    <property type="evidence" value="ECO:0007669"/>
    <property type="project" value="UniProtKB-UniRule"/>
</dbReference>
<dbReference type="GO" id="GO:0010906">
    <property type="term" value="P:regulation of glucose metabolic process"/>
    <property type="evidence" value="ECO:0007669"/>
    <property type="project" value="TreeGrafter"/>
</dbReference>
<keyword evidence="6 7" id="KW-0496">Mitochondrion</keyword>
<comment type="caution">
    <text evidence="10">The sequence shown here is derived from an EMBL/GenBank/DDBJ whole genome shotgun (WGS) entry which is preliminary data.</text>
</comment>
<evidence type="ECO:0000256" key="2">
    <source>
        <dbReference type="ARBA" id="ARBA00022679"/>
    </source>
</evidence>
<dbReference type="PANTHER" id="PTHR11947">
    <property type="entry name" value="PYRUVATE DEHYDROGENASE KINASE"/>
    <property type="match status" value="1"/>
</dbReference>
<dbReference type="Gene3D" id="3.30.565.10">
    <property type="entry name" value="Histidine kinase-like ATPase, C-terminal domain"/>
    <property type="match status" value="1"/>
</dbReference>
<evidence type="ECO:0000259" key="9">
    <source>
        <dbReference type="Pfam" id="PF10436"/>
    </source>
</evidence>
<feature type="compositionally biased region" description="Polar residues" evidence="8">
    <location>
        <begin position="28"/>
        <end position="46"/>
    </location>
</feature>
<feature type="region of interest" description="Disordered" evidence="8">
    <location>
        <begin position="344"/>
        <end position="394"/>
    </location>
</feature>
<dbReference type="Gene3D" id="1.20.140.20">
    <property type="entry name" value="Alpha-ketoacid/pyruvate dehydrogenase kinase, N-terminal domain"/>
    <property type="match status" value="1"/>
</dbReference>
<dbReference type="InterPro" id="IPR036890">
    <property type="entry name" value="HATPase_C_sf"/>
</dbReference>
<dbReference type="EMBL" id="LWDF02000411">
    <property type="protein sequence ID" value="KAE8249072.1"/>
    <property type="molecule type" value="Genomic_DNA"/>
</dbReference>
<dbReference type="InterPro" id="IPR018955">
    <property type="entry name" value="BCDHK/PDK_N"/>
</dbReference>
<comment type="subcellular location">
    <subcellularLocation>
        <location evidence="7">Mitochondrion matrix</location>
    </subcellularLocation>
</comment>
<keyword evidence="2 7" id="KW-0808">Transferase</keyword>